<evidence type="ECO:0000256" key="1">
    <source>
        <dbReference type="SAM" id="Phobius"/>
    </source>
</evidence>
<protein>
    <submittedName>
        <fullName evidence="2 3">Uncharacterized protein</fullName>
    </submittedName>
</protein>
<dbReference type="AlphaFoldDB" id="L1K3H5"/>
<accession>L1K3H5</accession>
<sequence>MVHPDASPSGDFEESEGSERYGVRRGNFSELDKARYRWLIRIVFAVSILVLWNEFSSSKGVKRIQADYPTALMTSFQSLNCSWSSGPSESSRTSVDDMLFFIDSVFFQRFGLLYTLKGETLRASYQHRPSWTYTYTIYVVYTPHLSIRGLEKQLGELVRQTPYEIFMTSDSRSIPGLYRFKMRQRDMPEYSIIMDFLPADRYHHPLISRSVAIKPAGSRLVYSSASSANEYARRWIGYKAFATVCRHVKVPPLCVGVIGLLLFRCYVTSTETNCFERAPLIGYLTLHFGSTQGEDPPLHADPIIENLQPLQADMNVSFLQSVKPWNVQDSLRCLIPYVCTPSRYHGEISVVITSVSLGLLILLVCCHGELPAALLLSIILLVRNRQRTFMRHSRKCSSVTRVDTTFLVLLALVGAGSYYMYQRLSMYRMPWVAWETMISLASLHFTYFFNSNKFPALVWVLKSCKALVLPHAARRCIDGLDLMLGLSTFSSFVLKKYHGAKVAAKVLVMCCGSGCILMLVMIVSSIFFGLSTC</sequence>
<feature type="transmembrane region" description="Helical" evidence="1">
    <location>
        <begin position="431"/>
        <end position="449"/>
    </location>
</feature>
<feature type="transmembrane region" description="Helical" evidence="1">
    <location>
        <begin position="357"/>
        <end position="382"/>
    </location>
</feature>
<reference evidence="4" key="2">
    <citation type="submission" date="2012-11" db="EMBL/GenBank/DDBJ databases">
        <authorList>
            <person name="Kuo A."/>
            <person name="Curtis B.A."/>
            <person name="Tanifuji G."/>
            <person name="Burki F."/>
            <person name="Gruber A."/>
            <person name="Irimia M."/>
            <person name="Maruyama S."/>
            <person name="Arias M.C."/>
            <person name="Ball S.G."/>
            <person name="Gile G.H."/>
            <person name="Hirakawa Y."/>
            <person name="Hopkins J.F."/>
            <person name="Rensing S.A."/>
            <person name="Schmutz J."/>
            <person name="Symeonidi A."/>
            <person name="Elias M."/>
            <person name="Eveleigh R.J."/>
            <person name="Herman E.K."/>
            <person name="Klute M.J."/>
            <person name="Nakayama T."/>
            <person name="Obornik M."/>
            <person name="Reyes-Prieto A."/>
            <person name="Armbrust E.V."/>
            <person name="Aves S.J."/>
            <person name="Beiko R.G."/>
            <person name="Coutinho P."/>
            <person name="Dacks J.B."/>
            <person name="Durnford D.G."/>
            <person name="Fast N.M."/>
            <person name="Green B.R."/>
            <person name="Grisdale C."/>
            <person name="Hempe F."/>
            <person name="Henrissat B."/>
            <person name="Hoppner M.P."/>
            <person name="Ishida K.-I."/>
            <person name="Kim E."/>
            <person name="Koreny L."/>
            <person name="Kroth P.G."/>
            <person name="Liu Y."/>
            <person name="Malik S.-B."/>
            <person name="Maier U.G."/>
            <person name="McRose D."/>
            <person name="Mock T."/>
            <person name="Neilson J.A."/>
            <person name="Onodera N.T."/>
            <person name="Poole A.M."/>
            <person name="Pritham E.J."/>
            <person name="Richards T.A."/>
            <person name="Rocap G."/>
            <person name="Roy S.W."/>
            <person name="Sarai C."/>
            <person name="Schaack S."/>
            <person name="Shirato S."/>
            <person name="Slamovits C.H."/>
            <person name="Spencer D.F."/>
            <person name="Suzuki S."/>
            <person name="Worden A.Z."/>
            <person name="Zauner S."/>
            <person name="Barry K."/>
            <person name="Bell C."/>
            <person name="Bharti A.K."/>
            <person name="Crow J.A."/>
            <person name="Grimwood J."/>
            <person name="Kramer R."/>
            <person name="Lindquist E."/>
            <person name="Lucas S."/>
            <person name="Salamov A."/>
            <person name="McFadden G.I."/>
            <person name="Lane C.E."/>
            <person name="Keeling P.J."/>
            <person name="Gray M.W."/>
            <person name="Grigoriev I.V."/>
            <person name="Archibald J.M."/>
        </authorList>
    </citation>
    <scope>NUCLEOTIDE SEQUENCE</scope>
    <source>
        <strain evidence="4">CCMP2712</strain>
    </source>
</reference>
<proteinExistence type="predicted"/>
<dbReference type="KEGG" id="gtt:GUITHDRAFT_131423"/>
<gene>
    <name evidence="2" type="ORF">GUITHDRAFT_131423</name>
</gene>
<reference evidence="3" key="3">
    <citation type="submission" date="2015-06" db="UniProtKB">
        <authorList>
            <consortium name="EnsemblProtists"/>
        </authorList>
    </citation>
    <scope>IDENTIFICATION</scope>
</reference>
<evidence type="ECO:0000313" key="4">
    <source>
        <dbReference type="Proteomes" id="UP000011087"/>
    </source>
</evidence>
<name>L1K3H5_GUITC</name>
<dbReference type="RefSeq" id="XP_005842139.1">
    <property type="nucleotide sequence ID" value="XM_005842082.1"/>
</dbReference>
<evidence type="ECO:0000313" key="2">
    <source>
        <dbReference type="EMBL" id="EKX55159.1"/>
    </source>
</evidence>
<dbReference type="EnsemblProtists" id="EKX55159">
    <property type="protein sequence ID" value="EKX55159"/>
    <property type="gene ID" value="GUITHDRAFT_131423"/>
</dbReference>
<dbReference type="GeneID" id="17312262"/>
<organism evidence="2">
    <name type="scientific">Guillardia theta (strain CCMP2712)</name>
    <name type="common">Cryptophyte</name>
    <dbReference type="NCBI Taxonomy" id="905079"/>
    <lineage>
        <taxon>Eukaryota</taxon>
        <taxon>Cryptophyceae</taxon>
        <taxon>Pyrenomonadales</taxon>
        <taxon>Geminigeraceae</taxon>
        <taxon>Guillardia</taxon>
    </lineage>
</organism>
<dbReference type="EMBL" id="JH992965">
    <property type="protein sequence ID" value="EKX55159.1"/>
    <property type="molecule type" value="Genomic_DNA"/>
</dbReference>
<keyword evidence="1" id="KW-1133">Transmembrane helix</keyword>
<evidence type="ECO:0000313" key="3">
    <source>
        <dbReference type="EnsemblProtists" id="EKX55159"/>
    </source>
</evidence>
<keyword evidence="1" id="KW-0812">Transmembrane</keyword>
<dbReference type="Proteomes" id="UP000011087">
    <property type="component" value="Unassembled WGS sequence"/>
</dbReference>
<reference evidence="2 4" key="1">
    <citation type="journal article" date="2012" name="Nature">
        <title>Algal genomes reveal evolutionary mosaicism and the fate of nucleomorphs.</title>
        <authorList>
            <consortium name="DOE Joint Genome Institute"/>
            <person name="Curtis B.A."/>
            <person name="Tanifuji G."/>
            <person name="Burki F."/>
            <person name="Gruber A."/>
            <person name="Irimia M."/>
            <person name="Maruyama S."/>
            <person name="Arias M.C."/>
            <person name="Ball S.G."/>
            <person name="Gile G.H."/>
            <person name="Hirakawa Y."/>
            <person name="Hopkins J.F."/>
            <person name="Kuo A."/>
            <person name="Rensing S.A."/>
            <person name="Schmutz J."/>
            <person name="Symeonidi A."/>
            <person name="Elias M."/>
            <person name="Eveleigh R.J."/>
            <person name="Herman E.K."/>
            <person name="Klute M.J."/>
            <person name="Nakayama T."/>
            <person name="Obornik M."/>
            <person name="Reyes-Prieto A."/>
            <person name="Armbrust E.V."/>
            <person name="Aves S.J."/>
            <person name="Beiko R.G."/>
            <person name="Coutinho P."/>
            <person name="Dacks J.B."/>
            <person name="Durnford D.G."/>
            <person name="Fast N.M."/>
            <person name="Green B.R."/>
            <person name="Grisdale C.J."/>
            <person name="Hempel F."/>
            <person name="Henrissat B."/>
            <person name="Hoppner M.P."/>
            <person name="Ishida K."/>
            <person name="Kim E."/>
            <person name="Koreny L."/>
            <person name="Kroth P.G."/>
            <person name="Liu Y."/>
            <person name="Malik S.B."/>
            <person name="Maier U.G."/>
            <person name="McRose D."/>
            <person name="Mock T."/>
            <person name="Neilson J.A."/>
            <person name="Onodera N.T."/>
            <person name="Poole A.M."/>
            <person name="Pritham E.J."/>
            <person name="Richards T.A."/>
            <person name="Rocap G."/>
            <person name="Roy S.W."/>
            <person name="Sarai C."/>
            <person name="Schaack S."/>
            <person name="Shirato S."/>
            <person name="Slamovits C.H."/>
            <person name="Spencer D.F."/>
            <person name="Suzuki S."/>
            <person name="Worden A.Z."/>
            <person name="Zauner S."/>
            <person name="Barry K."/>
            <person name="Bell C."/>
            <person name="Bharti A.K."/>
            <person name="Crow J.A."/>
            <person name="Grimwood J."/>
            <person name="Kramer R."/>
            <person name="Lindquist E."/>
            <person name="Lucas S."/>
            <person name="Salamov A."/>
            <person name="McFadden G.I."/>
            <person name="Lane C.E."/>
            <person name="Keeling P.J."/>
            <person name="Gray M.W."/>
            <person name="Grigoriev I.V."/>
            <person name="Archibald J.M."/>
        </authorList>
    </citation>
    <scope>NUCLEOTIDE SEQUENCE</scope>
    <source>
        <strain evidence="2 4">CCMP2712</strain>
    </source>
</reference>
<dbReference type="PaxDb" id="55529-EKX55159"/>
<feature type="transmembrane region" description="Helical" evidence="1">
    <location>
        <begin position="506"/>
        <end position="530"/>
    </location>
</feature>
<dbReference type="HOGENOM" id="CLU_511383_0_0_1"/>
<feature type="transmembrane region" description="Helical" evidence="1">
    <location>
        <begin position="402"/>
        <end position="419"/>
    </location>
</feature>
<keyword evidence="4" id="KW-1185">Reference proteome</keyword>
<keyword evidence="1" id="KW-0472">Membrane</keyword>